<dbReference type="AlphaFoldDB" id="A0A6A5XYS9"/>
<dbReference type="GO" id="GO:0071011">
    <property type="term" value="C:precatalytic spliceosome"/>
    <property type="evidence" value="ECO:0007669"/>
    <property type="project" value="TreeGrafter"/>
</dbReference>
<evidence type="ECO:0000259" key="2">
    <source>
        <dbReference type="PROSITE" id="PS50174"/>
    </source>
</evidence>
<feature type="compositionally biased region" description="Basic and acidic residues" evidence="1">
    <location>
        <begin position="120"/>
        <end position="134"/>
    </location>
</feature>
<dbReference type="SMART" id="SM00443">
    <property type="entry name" value="G_patch"/>
    <property type="match status" value="1"/>
</dbReference>
<dbReference type="GO" id="GO:0003676">
    <property type="term" value="F:nucleic acid binding"/>
    <property type="evidence" value="ECO:0007669"/>
    <property type="project" value="InterPro"/>
</dbReference>
<dbReference type="EMBL" id="ML978068">
    <property type="protein sequence ID" value="KAF2018136.1"/>
    <property type="molecule type" value="Genomic_DNA"/>
</dbReference>
<feature type="region of interest" description="Disordered" evidence="1">
    <location>
        <begin position="77"/>
        <end position="97"/>
    </location>
</feature>
<accession>A0A6A5XYS9</accession>
<feature type="region of interest" description="Disordered" evidence="1">
    <location>
        <begin position="120"/>
        <end position="146"/>
    </location>
</feature>
<protein>
    <recommendedName>
        <fullName evidence="2">G-patch domain-containing protein</fullName>
    </recommendedName>
</protein>
<dbReference type="Pfam" id="PF01585">
    <property type="entry name" value="G-patch"/>
    <property type="match status" value="1"/>
</dbReference>
<dbReference type="PROSITE" id="PS50174">
    <property type="entry name" value="G_PATCH"/>
    <property type="match status" value="1"/>
</dbReference>
<feature type="region of interest" description="Disordered" evidence="1">
    <location>
        <begin position="183"/>
        <end position="350"/>
    </location>
</feature>
<gene>
    <name evidence="3" type="ORF">BU24DRAFT_389853</name>
</gene>
<sequence length="579" mass="64088">MSSQQNKPPGGLPNPYASGGLPNPYALPDPAAAPAKLTEEQVKAEEKKRTANMFHNPHMIKRPQAKAANVIKKPIAPKPALPAMPTTTSVDHTPRPVQHSIDYYRNTVDDDNDILEAKREAEREKKQAMKDQKKFKQKFGNWNPNDQYRLKQTTNIAAYKASGEYNIKLNMFRDYLRQARRDFESTAGADKKSTSPQKPQLSPDLPISDDHVAQLPQSPRNSSPHVNLSEAETGNEAYERRLGLSQSQSLTVNSVESGEGHPKGMEASNLRADTSEGPGSLSAPSKITNSQPDDAIQRQVRLAQQRAQQLAAAIPPPPPPSRAAPETQEAIPPPPPPPPPPAPYSATISGAPVHYSSTISAAPVHYARPDVVMKDAEETTNTRPAKKQKTESKPTKAELMMSKMGYKKGQGLGKNNDGITTHLEVRRRKEPNGGRQQNNDDFDFDNDSGGVKAPKPQEVFDITGGRQVRPKEQSKWGEPSRVVIAWGCVDGIDFSEDADREDGGIRQEMGDTFDQKFGSVERIHINMSSDSKPVYIAFRDALSALNAVNRFSGGYLFRDRPIRAQFYDEKRFNDFDYEH</sequence>
<feature type="compositionally biased region" description="Polar residues" evidence="1">
    <location>
        <begin position="282"/>
        <end position="292"/>
    </location>
</feature>
<feature type="region of interest" description="Disordered" evidence="1">
    <location>
        <begin position="370"/>
        <end position="398"/>
    </location>
</feature>
<feature type="compositionally biased region" description="Pro residues" evidence="1">
    <location>
        <begin position="331"/>
        <end position="343"/>
    </location>
</feature>
<feature type="domain" description="G-patch" evidence="2">
    <location>
        <begin position="393"/>
        <end position="440"/>
    </location>
</feature>
<feature type="compositionally biased region" description="Polar residues" evidence="1">
    <location>
        <begin position="244"/>
        <end position="256"/>
    </location>
</feature>
<organism evidence="3 4">
    <name type="scientific">Aaosphaeria arxii CBS 175.79</name>
    <dbReference type="NCBI Taxonomy" id="1450172"/>
    <lineage>
        <taxon>Eukaryota</taxon>
        <taxon>Fungi</taxon>
        <taxon>Dikarya</taxon>
        <taxon>Ascomycota</taxon>
        <taxon>Pezizomycotina</taxon>
        <taxon>Dothideomycetes</taxon>
        <taxon>Pleosporomycetidae</taxon>
        <taxon>Pleosporales</taxon>
        <taxon>Pleosporales incertae sedis</taxon>
        <taxon>Aaosphaeria</taxon>
    </lineage>
</organism>
<dbReference type="OrthoDB" id="5411533at2759"/>
<proteinExistence type="predicted"/>
<evidence type="ECO:0000313" key="4">
    <source>
        <dbReference type="Proteomes" id="UP000799778"/>
    </source>
</evidence>
<name>A0A6A5XYS9_9PLEO</name>
<dbReference type="PANTHER" id="PTHR13288:SF8">
    <property type="entry name" value="SPLICING FACTOR 45"/>
    <property type="match status" value="1"/>
</dbReference>
<evidence type="ECO:0000256" key="1">
    <source>
        <dbReference type="SAM" id="MobiDB-lite"/>
    </source>
</evidence>
<dbReference type="RefSeq" id="XP_033386475.1">
    <property type="nucleotide sequence ID" value="XM_033525061.1"/>
</dbReference>
<dbReference type="InterPro" id="IPR012677">
    <property type="entry name" value="Nucleotide-bd_a/b_plait_sf"/>
</dbReference>
<keyword evidence="4" id="KW-1185">Reference proteome</keyword>
<dbReference type="GeneID" id="54282458"/>
<feature type="compositionally biased region" description="Basic and acidic residues" evidence="1">
    <location>
        <begin position="37"/>
        <end position="49"/>
    </location>
</feature>
<feature type="compositionally biased region" description="Low complexity" evidence="1">
    <location>
        <begin position="22"/>
        <end position="35"/>
    </location>
</feature>
<dbReference type="Gene3D" id="3.30.70.330">
    <property type="match status" value="1"/>
</dbReference>
<dbReference type="SUPFAM" id="SSF54928">
    <property type="entry name" value="RNA-binding domain, RBD"/>
    <property type="match status" value="1"/>
</dbReference>
<feature type="compositionally biased region" description="Low complexity" evidence="1">
    <location>
        <begin position="297"/>
        <end position="313"/>
    </location>
</feature>
<dbReference type="InterPro" id="IPR035979">
    <property type="entry name" value="RBD_domain_sf"/>
</dbReference>
<reference evidence="3" key="1">
    <citation type="journal article" date="2020" name="Stud. Mycol.">
        <title>101 Dothideomycetes genomes: a test case for predicting lifestyles and emergence of pathogens.</title>
        <authorList>
            <person name="Haridas S."/>
            <person name="Albert R."/>
            <person name="Binder M."/>
            <person name="Bloem J."/>
            <person name="Labutti K."/>
            <person name="Salamov A."/>
            <person name="Andreopoulos B."/>
            <person name="Baker S."/>
            <person name="Barry K."/>
            <person name="Bills G."/>
            <person name="Bluhm B."/>
            <person name="Cannon C."/>
            <person name="Castanera R."/>
            <person name="Culley D."/>
            <person name="Daum C."/>
            <person name="Ezra D."/>
            <person name="Gonzalez J."/>
            <person name="Henrissat B."/>
            <person name="Kuo A."/>
            <person name="Liang C."/>
            <person name="Lipzen A."/>
            <person name="Lutzoni F."/>
            <person name="Magnuson J."/>
            <person name="Mondo S."/>
            <person name="Nolan M."/>
            <person name="Ohm R."/>
            <person name="Pangilinan J."/>
            <person name="Park H.-J."/>
            <person name="Ramirez L."/>
            <person name="Alfaro M."/>
            <person name="Sun H."/>
            <person name="Tritt A."/>
            <person name="Yoshinaga Y."/>
            <person name="Zwiers L.-H."/>
            <person name="Turgeon B."/>
            <person name="Goodwin S."/>
            <person name="Spatafora J."/>
            <person name="Crous P."/>
            <person name="Grigoriev I."/>
        </authorList>
    </citation>
    <scope>NUCLEOTIDE SEQUENCE</scope>
    <source>
        <strain evidence="3">CBS 175.79</strain>
    </source>
</reference>
<feature type="region of interest" description="Disordered" evidence="1">
    <location>
        <begin position="1"/>
        <end position="62"/>
    </location>
</feature>
<dbReference type="PANTHER" id="PTHR13288">
    <property type="entry name" value="SPLICING FACTOR 45 SPF45"/>
    <property type="match status" value="1"/>
</dbReference>
<feature type="region of interest" description="Disordered" evidence="1">
    <location>
        <begin position="426"/>
        <end position="457"/>
    </location>
</feature>
<feature type="compositionally biased region" description="Basic and acidic residues" evidence="1">
    <location>
        <begin position="183"/>
        <end position="193"/>
    </location>
</feature>
<evidence type="ECO:0000313" key="3">
    <source>
        <dbReference type="EMBL" id="KAF2018136.1"/>
    </source>
</evidence>
<dbReference type="InterPro" id="IPR000467">
    <property type="entry name" value="G_patch_dom"/>
</dbReference>
<feature type="compositionally biased region" description="Polar residues" evidence="1">
    <location>
        <begin position="215"/>
        <end position="232"/>
    </location>
</feature>
<dbReference type="GO" id="GO:0045292">
    <property type="term" value="P:mRNA cis splicing, via spliceosome"/>
    <property type="evidence" value="ECO:0007669"/>
    <property type="project" value="InterPro"/>
</dbReference>
<dbReference type="Proteomes" id="UP000799778">
    <property type="component" value="Unassembled WGS sequence"/>
</dbReference>
<dbReference type="InterPro" id="IPR040052">
    <property type="entry name" value="RBM17"/>
</dbReference>